<dbReference type="InterPro" id="IPR003658">
    <property type="entry name" value="Anti-sigma_ant"/>
</dbReference>
<evidence type="ECO:0000256" key="2">
    <source>
        <dbReference type="RuleBase" id="RU003749"/>
    </source>
</evidence>
<dbReference type="EMBL" id="DXBS01000013">
    <property type="protein sequence ID" value="HIZ23961.1"/>
    <property type="molecule type" value="Genomic_DNA"/>
</dbReference>
<dbReference type="InterPro" id="IPR036513">
    <property type="entry name" value="STAS_dom_sf"/>
</dbReference>
<dbReference type="CDD" id="cd07043">
    <property type="entry name" value="STAS_anti-anti-sigma_factors"/>
    <property type="match status" value="1"/>
</dbReference>
<dbReference type="Proteomes" id="UP000824044">
    <property type="component" value="Unassembled WGS sequence"/>
</dbReference>
<feature type="domain" description="STAS" evidence="3">
    <location>
        <begin position="2"/>
        <end position="102"/>
    </location>
</feature>
<dbReference type="NCBIfam" id="TIGR00377">
    <property type="entry name" value="ant_ant_sig"/>
    <property type="match status" value="1"/>
</dbReference>
<dbReference type="InterPro" id="IPR002645">
    <property type="entry name" value="STAS_dom"/>
</dbReference>
<organism evidence="4 5">
    <name type="scientific">Candidatus Gallimonas intestinigallinarum</name>
    <dbReference type="NCBI Taxonomy" id="2838604"/>
    <lineage>
        <taxon>Bacteria</taxon>
        <taxon>Bacillati</taxon>
        <taxon>Bacillota</taxon>
        <taxon>Clostridia</taxon>
        <taxon>Candidatus Gallimonas</taxon>
    </lineage>
</organism>
<gene>
    <name evidence="4" type="ORF">H9812_00575</name>
</gene>
<protein>
    <recommendedName>
        <fullName evidence="2">Anti-sigma factor antagonist</fullName>
    </recommendedName>
</protein>
<dbReference type="AlphaFoldDB" id="A0A9D2DV70"/>
<name>A0A9D2DV70_9FIRM</name>
<evidence type="ECO:0000313" key="4">
    <source>
        <dbReference type="EMBL" id="HIZ23961.1"/>
    </source>
</evidence>
<dbReference type="PROSITE" id="PS50801">
    <property type="entry name" value="STAS"/>
    <property type="match status" value="1"/>
</dbReference>
<reference evidence="4" key="2">
    <citation type="submission" date="2021-04" db="EMBL/GenBank/DDBJ databases">
        <authorList>
            <person name="Gilroy R."/>
        </authorList>
    </citation>
    <scope>NUCLEOTIDE SEQUENCE</scope>
    <source>
        <strain evidence="4">CHK33-5263</strain>
    </source>
</reference>
<dbReference type="PANTHER" id="PTHR33495:SF2">
    <property type="entry name" value="ANTI-SIGMA FACTOR ANTAGONIST TM_1081-RELATED"/>
    <property type="match status" value="1"/>
</dbReference>
<evidence type="ECO:0000256" key="1">
    <source>
        <dbReference type="ARBA" id="ARBA00009013"/>
    </source>
</evidence>
<accession>A0A9D2DV70</accession>
<reference evidence="4" key="1">
    <citation type="journal article" date="2021" name="PeerJ">
        <title>Extensive microbial diversity within the chicken gut microbiome revealed by metagenomics and culture.</title>
        <authorList>
            <person name="Gilroy R."/>
            <person name="Ravi A."/>
            <person name="Getino M."/>
            <person name="Pursley I."/>
            <person name="Horton D.L."/>
            <person name="Alikhan N.F."/>
            <person name="Baker D."/>
            <person name="Gharbi K."/>
            <person name="Hall N."/>
            <person name="Watson M."/>
            <person name="Adriaenssens E.M."/>
            <person name="Foster-Nyarko E."/>
            <person name="Jarju S."/>
            <person name="Secka A."/>
            <person name="Antonio M."/>
            <person name="Oren A."/>
            <person name="Chaudhuri R.R."/>
            <person name="La Ragione R."/>
            <person name="Hildebrand F."/>
            <person name="Pallen M.J."/>
        </authorList>
    </citation>
    <scope>NUCLEOTIDE SEQUENCE</scope>
    <source>
        <strain evidence="4">CHK33-5263</strain>
    </source>
</reference>
<proteinExistence type="inferred from homology"/>
<dbReference type="Gene3D" id="3.30.750.24">
    <property type="entry name" value="STAS domain"/>
    <property type="match status" value="1"/>
</dbReference>
<sequence length="102" mass="11394">MQEIQVLQTKPDIVVALSGEIAAENADDFYAEIKALYELSPSDITFDCEKLSFIDSTTLGTFVKLLKCAKTDGHTLRLKKLQPRLKKLFVICALDTIMEIEG</sequence>
<evidence type="ECO:0000313" key="5">
    <source>
        <dbReference type="Proteomes" id="UP000824044"/>
    </source>
</evidence>
<comment type="similarity">
    <text evidence="1 2">Belongs to the anti-sigma-factor antagonist family.</text>
</comment>
<dbReference type="SUPFAM" id="SSF52091">
    <property type="entry name" value="SpoIIaa-like"/>
    <property type="match status" value="1"/>
</dbReference>
<dbReference type="PANTHER" id="PTHR33495">
    <property type="entry name" value="ANTI-SIGMA FACTOR ANTAGONIST TM_1081-RELATED-RELATED"/>
    <property type="match status" value="1"/>
</dbReference>
<dbReference type="Pfam" id="PF01740">
    <property type="entry name" value="STAS"/>
    <property type="match status" value="1"/>
</dbReference>
<dbReference type="GO" id="GO:0043856">
    <property type="term" value="F:anti-sigma factor antagonist activity"/>
    <property type="evidence" value="ECO:0007669"/>
    <property type="project" value="InterPro"/>
</dbReference>
<comment type="caution">
    <text evidence="4">The sequence shown here is derived from an EMBL/GenBank/DDBJ whole genome shotgun (WGS) entry which is preliminary data.</text>
</comment>
<evidence type="ECO:0000259" key="3">
    <source>
        <dbReference type="PROSITE" id="PS50801"/>
    </source>
</evidence>